<evidence type="ECO:0000313" key="3">
    <source>
        <dbReference type="Proteomes" id="UP000258476"/>
    </source>
</evidence>
<protein>
    <recommendedName>
        <fullName evidence="4">DUF1266 domain-containing protein</fullName>
    </recommendedName>
</protein>
<name>A0A3B0PMP6_9CHLA</name>
<dbReference type="AlphaFoldDB" id="A0A3B0PMP6"/>
<reference evidence="3" key="1">
    <citation type="submission" date="2017-11" db="EMBL/GenBank/DDBJ databases">
        <authorList>
            <person name="Seth-Smith MB H."/>
        </authorList>
    </citation>
    <scope>NUCLEOTIDE SEQUENCE [LARGE SCALE GENOMIC DNA]</scope>
</reference>
<keyword evidence="1" id="KW-0812">Transmembrane</keyword>
<keyword evidence="1" id="KW-0472">Membrane</keyword>
<feature type="transmembrane region" description="Helical" evidence="1">
    <location>
        <begin position="58"/>
        <end position="77"/>
    </location>
</feature>
<dbReference type="OrthoDB" id="18127at2"/>
<dbReference type="RefSeq" id="WP_117274344.1">
    <property type="nucleotide sequence ID" value="NZ_LS992154.1"/>
</dbReference>
<organism evidence="2 3">
    <name type="scientific">Chlamydia poikilotherma</name>
    <dbReference type="NCBI Taxonomy" id="1967783"/>
    <lineage>
        <taxon>Bacteria</taxon>
        <taxon>Pseudomonadati</taxon>
        <taxon>Chlamydiota</taxon>
        <taxon>Chlamydiia</taxon>
        <taxon>Chlamydiales</taxon>
        <taxon>Chlamydiaceae</taxon>
        <taxon>Chlamydia/Chlamydophila group</taxon>
        <taxon>Chlamydia</taxon>
    </lineage>
</organism>
<evidence type="ECO:0000256" key="1">
    <source>
        <dbReference type="SAM" id="Phobius"/>
    </source>
</evidence>
<dbReference type="Proteomes" id="UP000258476">
    <property type="component" value="Chromosome"/>
</dbReference>
<keyword evidence="3" id="KW-1185">Reference proteome</keyword>
<evidence type="ECO:0000313" key="2">
    <source>
        <dbReference type="EMBL" id="SYX09039.1"/>
    </source>
</evidence>
<gene>
    <name evidence="2" type="ORF">C834K_0585</name>
</gene>
<accession>A0A3B0PMP6</accession>
<dbReference type="EMBL" id="LS992154">
    <property type="protein sequence ID" value="SYX09039.1"/>
    <property type="molecule type" value="Genomic_DNA"/>
</dbReference>
<sequence length="317" mass="35631">MPNLNKLLNCLSLTQNIELTQRNSCPKAVKTSVLVGLLALSIIFIMLGALALAGSASLGLLIFGSVCISFLVLGFILGKLIKKTPTSIPFSRSEIIQPPLNAQGEAALAYAKSQLDTERGRIEIGDWSDLRPPINNDISYLIELRSEKYQAVLNLLGVDASGELTFPSLEAVSDPIFTRTVTELLQLSFAISLYSLRDLDSYKQRYDVSSNLEALARQNSAYYKTFYMMSRAYSLIRHLDMHCAGDISPDLIEARVSRFYQEGTVENDWRFIYNCFCEQARWYLGNEEEAYERECRLIKHSRADLNRRFGHAGTTPT</sequence>
<dbReference type="KEGG" id="chla:C834K_0585"/>
<evidence type="ECO:0008006" key="4">
    <source>
        <dbReference type="Google" id="ProtNLM"/>
    </source>
</evidence>
<keyword evidence="1" id="KW-1133">Transmembrane helix</keyword>
<proteinExistence type="predicted"/>
<feature type="transmembrane region" description="Helical" evidence="1">
    <location>
        <begin position="32"/>
        <end position="52"/>
    </location>
</feature>